<dbReference type="PANTHER" id="PTHR43877">
    <property type="entry name" value="AMINOALKYLPHOSPHONATE N-ACETYLTRANSFERASE-RELATED-RELATED"/>
    <property type="match status" value="1"/>
</dbReference>
<feature type="domain" description="N-acetyltransferase" evidence="3">
    <location>
        <begin position="150"/>
        <end position="314"/>
    </location>
</feature>
<dbReference type="InterPro" id="IPR016181">
    <property type="entry name" value="Acyl_CoA_acyltransferase"/>
</dbReference>
<accession>A0A2S8FQC6</accession>
<dbReference type="SUPFAM" id="SSF55729">
    <property type="entry name" value="Acyl-CoA N-acyltransferases (Nat)"/>
    <property type="match status" value="1"/>
</dbReference>
<dbReference type="CDD" id="cd04301">
    <property type="entry name" value="NAT_SF"/>
    <property type="match status" value="1"/>
</dbReference>
<name>A0A2S8FQC6_9BACT</name>
<dbReference type="InterPro" id="IPR050832">
    <property type="entry name" value="Bact_Acetyltransf"/>
</dbReference>
<protein>
    <recommendedName>
        <fullName evidence="3">N-acetyltransferase domain-containing protein</fullName>
    </recommendedName>
</protein>
<organism evidence="4 5">
    <name type="scientific">Blastopirellula marina</name>
    <dbReference type="NCBI Taxonomy" id="124"/>
    <lineage>
        <taxon>Bacteria</taxon>
        <taxon>Pseudomonadati</taxon>
        <taxon>Planctomycetota</taxon>
        <taxon>Planctomycetia</taxon>
        <taxon>Pirellulales</taxon>
        <taxon>Pirellulaceae</taxon>
        <taxon>Blastopirellula</taxon>
    </lineage>
</organism>
<dbReference type="EMBL" id="PUHY01000010">
    <property type="protein sequence ID" value="PQO34382.1"/>
    <property type="molecule type" value="Genomic_DNA"/>
</dbReference>
<evidence type="ECO:0000259" key="3">
    <source>
        <dbReference type="PROSITE" id="PS51186"/>
    </source>
</evidence>
<sequence length="314" mass="34248">MDRQGSEQFEIGRASPRHQGAALWLATGGRSRHVNRGRVTALLAAEKEGKISLDGLLSATNNNRVVAATWCLNQPGKIATIWGPGLISGIPDTLADELVTRSVKFAQQSGSHLVQSLVGAENPAAGEHLTRMGFRAITLLDQLHAFLDDLNVPPPTDRLSFIPCEDFRRSSFEKLVANTYDGSLDCPEVDGLRQISDVLAGYYATSSQNTAHWYTIKQGGDTVGVTILAHHTANHQLELIYFGLLPTFRRQGLGREILCFVIQQAKRLGCQSILTGVDQRNTPAMVLYHQFGFGLSDSKELYLKPLASLNVAVA</sequence>
<evidence type="ECO:0000256" key="1">
    <source>
        <dbReference type="ARBA" id="ARBA00022679"/>
    </source>
</evidence>
<dbReference type="Gene3D" id="3.40.630.30">
    <property type="match status" value="1"/>
</dbReference>
<keyword evidence="2" id="KW-0012">Acyltransferase</keyword>
<evidence type="ECO:0000313" key="4">
    <source>
        <dbReference type="EMBL" id="PQO34382.1"/>
    </source>
</evidence>
<evidence type="ECO:0000256" key="2">
    <source>
        <dbReference type="ARBA" id="ARBA00023315"/>
    </source>
</evidence>
<dbReference type="InterPro" id="IPR000182">
    <property type="entry name" value="GNAT_dom"/>
</dbReference>
<dbReference type="Proteomes" id="UP000238322">
    <property type="component" value="Unassembled WGS sequence"/>
</dbReference>
<dbReference type="Pfam" id="PF00583">
    <property type="entry name" value="Acetyltransf_1"/>
    <property type="match status" value="1"/>
</dbReference>
<dbReference type="RefSeq" id="WP_105330113.1">
    <property type="nucleotide sequence ID" value="NZ_PUHY01000010.1"/>
</dbReference>
<evidence type="ECO:0000313" key="5">
    <source>
        <dbReference type="Proteomes" id="UP000238322"/>
    </source>
</evidence>
<dbReference type="OrthoDB" id="214696at2"/>
<comment type="caution">
    <text evidence="4">The sequence shown here is derived from an EMBL/GenBank/DDBJ whole genome shotgun (WGS) entry which is preliminary data.</text>
</comment>
<keyword evidence="1" id="KW-0808">Transferase</keyword>
<dbReference type="PROSITE" id="PS51186">
    <property type="entry name" value="GNAT"/>
    <property type="match status" value="1"/>
</dbReference>
<gene>
    <name evidence="4" type="ORF">C5Y83_12700</name>
</gene>
<proteinExistence type="predicted"/>
<dbReference type="AlphaFoldDB" id="A0A2S8FQC6"/>
<dbReference type="GO" id="GO:0016747">
    <property type="term" value="F:acyltransferase activity, transferring groups other than amino-acyl groups"/>
    <property type="evidence" value="ECO:0007669"/>
    <property type="project" value="InterPro"/>
</dbReference>
<reference evidence="4 5" key="1">
    <citation type="submission" date="2018-02" db="EMBL/GenBank/DDBJ databases">
        <title>Comparative genomes isolates from brazilian mangrove.</title>
        <authorList>
            <person name="Araujo J.E."/>
            <person name="Taketani R.G."/>
            <person name="Silva M.C.P."/>
            <person name="Loureco M.V."/>
            <person name="Andreote F.D."/>
        </authorList>
    </citation>
    <scope>NUCLEOTIDE SEQUENCE [LARGE SCALE GENOMIC DNA]</scope>
    <source>
        <strain evidence="4 5">Hex-1 MGV</strain>
    </source>
</reference>